<evidence type="ECO:0000256" key="3">
    <source>
        <dbReference type="ARBA" id="ARBA00022692"/>
    </source>
</evidence>
<dbReference type="SMART" id="SM00382">
    <property type="entry name" value="AAA"/>
    <property type="match status" value="1"/>
</dbReference>
<dbReference type="InterPro" id="IPR013525">
    <property type="entry name" value="ABC2_TM"/>
</dbReference>
<feature type="transmembrane region" description="Helical" evidence="8">
    <location>
        <begin position="960"/>
        <end position="979"/>
    </location>
</feature>
<feature type="transmembrane region" description="Helical" evidence="8">
    <location>
        <begin position="764"/>
        <end position="787"/>
    </location>
</feature>
<proteinExistence type="predicted"/>
<dbReference type="InterPro" id="IPR027417">
    <property type="entry name" value="P-loop_NTPase"/>
</dbReference>
<evidence type="ECO:0000256" key="4">
    <source>
        <dbReference type="ARBA" id="ARBA00022741"/>
    </source>
</evidence>
<keyword evidence="11" id="KW-1185">Reference proteome</keyword>
<keyword evidence="3 8" id="KW-0812">Transmembrane</keyword>
<feature type="transmembrane region" description="Helical" evidence="8">
    <location>
        <begin position="731"/>
        <end position="752"/>
    </location>
</feature>
<dbReference type="InterPro" id="IPR043926">
    <property type="entry name" value="ABCG_dom"/>
</dbReference>
<dbReference type="GO" id="GO:0016020">
    <property type="term" value="C:membrane"/>
    <property type="evidence" value="ECO:0007669"/>
    <property type="project" value="UniProtKB-SubCell"/>
</dbReference>
<reference evidence="10 11" key="1">
    <citation type="journal article" date="2023" name="Elife">
        <title>Identification of key yeast species and microbe-microbe interactions impacting larval growth of Drosophila in the wild.</title>
        <authorList>
            <person name="Mure A."/>
            <person name="Sugiura Y."/>
            <person name="Maeda R."/>
            <person name="Honda K."/>
            <person name="Sakurai N."/>
            <person name="Takahashi Y."/>
            <person name="Watada M."/>
            <person name="Katoh T."/>
            <person name="Gotoh A."/>
            <person name="Gotoh Y."/>
            <person name="Taniguchi I."/>
            <person name="Nakamura K."/>
            <person name="Hayashi T."/>
            <person name="Katayama T."/>
            <person name="Uemura T."/>
            <person name="Hattori Y."/>
        </authorList>
    </citation>
    <scope>NUCLEOTIDE SEQUENCE [LARGE SCALE GENOMIC DNA]</scope>
    <source>
        <strain evidence="10 11">SB-73</strain>
    </source>
</reference>
<protein>
    <submittedName>
        <fullName evidence="10">ATP-dependent permease</fullName>
    </submittedName>
</protein>
<organism evidence="10 11">
    <name type="scientific">Starmerella bacillaris</name>
    <name type="common">Yeast</name>
    <name type="synonym">Candida zemplinina</name>
    <dbReference type="NCBI Taxonomy" id="1247836"/>
    <lineage>
        <taxon>Eukaryota</taxon>
        <taxon>Fungi</taxon>
        <taxon>Dikarya</taxon>
        <taxon>Ascomycota</taxon>
        <taxon>Saccharomycotina</taxon>
        <taxon>Dipodascomycetes</taxon>
        <taxon>Dipodascales</taxon>
        <taxon>Trichomonascaceae</taxon>
        <taxon>Starmerella</taxon>
    </lineage>
</organism>
<keyword evidence="6 8" id="KW-1133">Transmembrane helix</keyword>
<evidence type="ECO:0000259" key="9">
    <source>
        <dbReference type="PROSITE" id="PS50893"/>
    </source>
</evidence>
<dbReference type="GO" id="GO:0016887">
    <property type="term" value="F:ATP hydrolysis activity"/>
    <property type="evidence" value="ECO:0007669"/>
    <property type="project" value="InterPro"/>
</dbReference>
<dbReference type="Proteomes" id="UP001362899">
    <property type="component" value="Unassembled WGS sequence"/>
</dbReference>
<dbReference type="AlphaFoldDB" id="A0AAV5REW7"/>
<dbReference type="PROSITE" id="PS50893">
    <property type="entry name" value="ABC_TRANSPORTER_2"/>
    <property type="match status" value="1"/>
</dbReference>
<dbReference type="PANTHER" id="PTHR48041">
    <property type="entry name" value="ABC TRANSPORTER G FAMILY MEMBER 28"/>
    <property type="match status" value="1"/>
</dbReference>
<feature type="transmembrane region" description="Helical" evidence="8">
    <location>
        <begin position="808"/>
        <end position="835"/>
    </location>
</feature>
<evidence type="ECO:0000256" key="8">
    <source>
        <dbReference type="SAM" id="Phobius"/>
    </source>
</evidence>
<keyword evidence="7 8" id="KW-0472">Membrane</keyword>
<evidence type="ECO:0000313" key="11">
    <source>
        <dbReference type="Proteomes" id="UP001362899"/>
    </source>
</evidence>
<dbReference type="Pfam" id="PF01061">
    <property type="entry name" value="ABC2_membrane"/>
    <property type="match status" value="1"/>
</dbReference>
<keyword evidence="4" id="KW-0547">Nucleotide-binding</keyword>
<dbReference type="Pfam" id="PF19055">
    <property type="entry name" value="ABC2_membrane_7"/>
    <property type="match status" value="1"/>
</dbReference>
<keyword evidence="2" id="KW-0813">Transport</keyword>
<dbReference type="InterPro" id="IPR000742">
    <property type="entry name" value="EGF"/>
</dbReference>
<sequence>MHFSDCNEFNGLCKCPPGFGGANCSEPVCGSLPRGANRPLRPLNSSCSCDDGWGGINCNMCSSNNSCSAFMPAGNAADARCYTGGEIVDQNFHMCSVTNKKIKETLKGRDAEVTFGCLKANGTCDLQLWVDEVESFFCKFSECDFLGLDYECNKIECECQPGQLLCGAQDSIDISIWLQKSVHGPGSLKCDEDMKCTFNEPAMNKLIQYVFGDESIELECTSSECLHYSQVPGYKVPQNEGSSTAYLIASFIAAAAIVTLAVASRSLNPSIKLDEDSAAAGLGTNSVLGSDQALENADLLTDNPVNSVQPVGLYFNNVSYHVGAKDILYNVTGAVPAGHVLAIMGGSGAGKSTLLDILAAKHKQGEVQGEVLLNGTPISSDSPLRSLIGFVDQSDDTLVPTQTVYEHVLFSALLRLPVSMSTTAKQRRVLDTLQELGINHLSNRLVGHGLSGGERRRVCIACELVTSPSVLLLDEPTSGLDAFNAFSVVETLINLSKNANRTIIFTIHQPRSNIVSLFDRIMLLARGRVAFTGPCNSAPDFFASIGFECPSNYNFADYIVDMSMKLTQADVNTEGAVNQASNANQAGRSAGGNDLYQFGNISSGSAILQSAEEILSDDELCTDPELHTDPLNTDPAREWSDYASHHPRIPKTSTPAIASSHATFVPSSGLDMLISSFRQSMYFANVQEEVDNATKLVGASQVNPAAKKATFTTQFYEISLRMFRNLYRDPMLLFTHYGIAVGIGTICGYLYFRVSNDISGFQNRLGLFFFLLAVFGFSSLTTITLFGKERLVFVRERANGYYSPLAYYLAKVFLDIVPLRLGPPLVLSFIVYPLVSLNMEGWAPAIFIIVLLLFNFSVAMLMLCIGMLVEDLAVASLIGCMINLFGILFAGLFLNQESMPTGSNWAKYVSIYHYAYEALSVNEVKDLMLFEDKFGLKIEVPGSAILSAFGFNNRATTRDILCLVGIALLNIVVGFIVLYKGLVERR</sequence>
<evidence type="ECO:0000313" key="10">
    <source>
        <dbReference type="EMBL" id="GMM50080.1"/>
    </source>
</evidence>
<gene>
    <name evidence="10" type="ORF">DASB73_010380</name>
</gene>
<dbReference type="InterPro" id="IPR003593">
    <property type="entry name" value="AAA+_ATPase"/>
</dbReference>
<name>A0AAV5REW7_STABA</name>
<dbReference type="InterPro" id="IPR003439">
    <property type="entry name" value="ABC_transporter-like_ATP-bd"/>
</dbReference>
<dbReference type="SUPFAM" id="SSF52540">
    <property type="entry name" value="P-loop containing nucleoside triphosphate hydrolases"/>
    <property type="match status" value="1"/>
</dbReference>
<dbReference type="GO" id="GO:0005524">
    <property type="term" value="F:ATP binding"/>
    <property type="evidence" value="ECO:0007669"/>
    <property type="project" value="UniProtKB-KW"/>
</dbReference>
<evidence type="ECO:0000256" key="6">
    <source>
        <dbReference type="ARBA" id="ARBA00022989"/>
    </source>
</evidence>
<evidence type="ECO:0000256" key="2">
    <source>
        <dbReference type="ARBA" id="ARBA00022448"/>
    </source>
</evidence>
<dbReference type="PROSITE" id="PS00022">
    <property type="entry name" value="EGF_1"/>
    <property type="match status" value="1"/>
</dbReference>
<dbReference type="PANTHER" id="PTHR48041:SF2">
    <property type="entry name" value="ATP-DEPENDENT PERMEASE-RELATED"/>
    <property type="match status" value="1"/>
</dbReference>
<dbReference type="EMBL" id="BTGC01000003">
    <property type="protein sequence ID" value="GMM50080.1"/>
    <property type="molecule type" value="Genomic_DNA"/>
</dbReference>
<comment type="caution">
    <text evidence="10">The sequence shown here is derived from an EMBL/GenBank/DDBJ whole genome shotgun (WGS) entry which is preliminary data.</text>
</comment>
<dbReference type="Gene3D" id="3.40.50.300">
    <property type="entry name" value="P-loop containing nucleotide triphosphate hydrolases"/>
    <property type="match status" value="1"/>
</dbReference>
<dbReference type="CDD" id="cd03213">
    <property type="entry name" value="ABCG_EPDR"/>
    <property type="match status" value="1"/>
</dbReference>
<comment type="subcellular location">
    <subcellularLocation>
        <location evidence="1">Membrane</location>
        <topology evidence="1">Multi-pass membrane protein</topology>
    </subcellularLocation>
</comment>
<evidence type="ECO:0000256" key="1">
    <source>
        <dbReference type="ARBA" id="ARBA00004141"/>
    </source>
</evidence>
<dbReference type="GO" id="GO:0140359">
    <property type="term" value="F:ABC-type transporter activity"/>
    <property type="evidence" value="ECO:0007669"/>
    <property type="project" value="InterPro"/>
</dbReference>
<dbReference type="PROSITE" id="PS01186">
    <property type="entry name" value="EGF_2"/>
    <property type="match status" value="1"/>
</dbReference>
<feature type="transmembrane region" description="Helical" evidence="8">
    <location>
        <begin position="841"/>
        <end position="865"/>
    </location>
</feature>
<dbReference type="InterPro" id="IPR017871">
    <property type="entry name" value="ABC_transporter-like_CS"/>
</dbReference>
<evidence type="ECO:0000256" key="5">
    <source>
        <dbReference type="ARBA" id="ARBA00022840"/>
    </source>
</evidence>
<evidence type="ECO:0000256" key="7">
    <source>
        <dbReference type="ARBA" id="ARBA00023136"/>
    </source>
</evidence>
<feature type="domain" description="ABC transporter" evidence="9">
    <location>
        <begin position="313"/>
        <end position="551"/>
    </location>
</feature>
<keyword evidence="5" id="KW-0067">ATP-binding</keyword>
<dbReference type="PROSITE" id="PS00211">
    <property type="entry name" value="ABC_TRANSPORTER_1"/>
    <property type="match status" value="1"/>
</dbReference>
<feature type="transmembrane region" description="Helical" evidence="8">
    <location>
        <begin position="872"/>
        <end position="894"/>
    </location>
</feature>
<dbReference type="InterPro" id="IPR050352">
    <property type="entry name" value="ABCG_transporters"/>
</dbReference>
<dbReference type="Pfam" id="PF00005">
    <property type="entry name" value="ABC_tran"/>
    <property type="match status" value="1"/>
</dbReference>
<accession>A0AAV5REW7</accession>